<reference evidence="2" key="1">
    <citation type="journal article" date="2017" name="bioRxiv">
        <title>Comparative analysis of the genomes of Stylophora pistillata and Acropora digitifera provides evidence for extensive differences between species of corals.</title>
        <authorList>
            <person name="Voolstra C.R."/>
            <person name="Li Y."/>
            <person name="Liew Y.J."/>
            <person name="Baumgarten S."/>
            <person name="Zoccola D."/>
            <person name="Flot J.-F."/>
            <person name="Tambutte S."/>
            <person name="Allemand D."/>
            <person name="Aranda M."/>
        </authorList>
    </citation>
    <scope>NUCLEOTIDE SEQUENCE [LARGE SCALE GENOMIC DNA]</scope>
</reference>
<name>A0A2B4SN65_STYPI</name>
<gene>
    <name evidence="1" type="ORF">AWC38_SpisGene5315</name>
</gene>
<evidence type="ECO:0000313" key="2">
    <source>
        <dbReference type="Proteomes" id="UP000225706"/>
    </source>
</evidence>
<dbReference type="OrthoDB" id="5984734at2759"/>
<dbReference type="EMBL" id="LSMT01000059">
    <property type="protein sequence ID" value="PFX29855.1"/>
    <property type="molecule type" value="Genomic_DNA"/>
</dbReference>
<accession>A0A2B4SN65</accession>
<dbReference type="AlphaFoldDB" id="A0A2B4SN65"/>
<organism evidence="1 2">
    <name type="scientific">Stylophora pistillata</name>
    <name type="common">Smooth cauliflower coral</name>
    <dbReference type="NCBI Taxonomy" id="50429"/>
    <lineage>
        <taxon>Eukaryota</taxon>
        <taxon>Metazoa</taxon>
        <taxon>Cnidaria</taxon>
        <taxon>Anthozoa</taxon>
        <taxon>Hexacorallia</taxon>
        <taxon>Scleractinia</taxon>
        <taxon>Astrocoeniina</taxon>
        <taxon>Pocilloporidae</taxon>
        <taxon>Stylophora</taxon>
    </lineage>
</organism>
<sequence>MEESLRKFAEENFSHRYFPALHGEIKQIQPLALAVKRNRPLWKRPFAKSEVIILAELAKYVKNQEPEEFRKCLESKIKEEMFTSNRHETIALEARERNLDVGVGRILEGTIRLRDKLLLITSVIYSEKFEQTGERKQETAAEVTVDGSYGMSPFFQFFKSKVSFRKTTHPSELASRTANAPLLFKCCNVDYIKGENRLEIIKGEYVGKVVTRDTTVENPVKGDDEDYKNTLVEISSEETDAPAPLTPEDVKKLDSMLKNVLLPVKSLKKRKENAGKYLRWFEAAMASDQEKFLIHDSVTQDDCELLRFAFLSASEGSTLLDMSSLTKPDIQGYAVVFKHLFDLTDEKWRKLEQRNAEDD</sequence>
<keyword evidence="2" id="KW-1185">Reference proteome</keyword>
<comment type="caution">
    <text evidence="1">The sequence shown here is derived from an EMBL/GenBank/DDBJ whole genome shotgun (WGS) entry which is preliminary data.</text>
</comment>
<protein>
    <submittedName>
        <fullName evidence="1">Uncharacterized protein</fullName>
    </submittedName>
</protein>
<evidence type="ECO:0000313" key="1">
    <source>
        <dbReference type="EMBL" id="PFX29855.1"/>
    </source>
</evidence>
<proteinExistence type="predicted"/>
<dbReference type="Proteomes" id="UP000225706">
    <property type="component" value="Unassembled WGS sequence"/>
</dbReference>